<dbReference type="Gene3D" id="3.40.630.30">
    <property type="match status" value="1"/>
</dbReference>
<gene>
    <name evidence="3" type="ORF">NCTC13159_03493</name>
    <name evidence="2" type="ORF">RO07_03935</name>
</gene>
<dbReference type="EMBL" id="CP010310">
    <property type="protein sequence ID" value="AJC23040.2"/>
    <property type="molecule type" value="Genomic_DNA"/>
</dbReference>
<dbReference type="InterPro" id="IPR016181">
    <property type="entry name" value="Acyl_CoA_acyltransferase"/>
</dbReference>
<reference evidence="3 5" key="3">
    <citation type="submission" date="2018-06" db="EMBL/GenBank/DDBJ databases">
        <authorList>
            <consortium name="Pathogen Informatics"/>
            <person name="Doyle S."/>
        </authorList>
    </citation>
    <scope>NUCLEOTIDE SEQUENCE [LARGE SCALE GENOMIC DNA]</scope>
    <source>
        <strain evidence="3 5">NCTC13159</strain>
    </source>
</reference>
<name>A0AAJ5D1N6_PANPU</name>
<accession>A0AAJ5D1N6</accession>
<evidence type="ECO:0000313" key="2">
    <source>
        <dbReference type="EMBL" id="AJC23040.2"/>
    </source>
</evidence>
<protein>
    <submittedName>
        <fullName evidence="3">Acetyltransferase (GNAT) family</fullName>
    </submittedName>
    <submittedName>
        <fullName evidence="2">GNAT family N-acetyltransferase</fullName>
    </submittedName>
</protein>
<dbReference type="GO" id="GO:0016747">
    <property type="term" value="F:acyltransferase activity, transferring groups other than amino-acyl groups"/>
    <property type="evidence" value="ECO:0007669"/>
    <property type="project" value="InterPro"/>
</dbReference>
<evidence type="ECO:0000313" key="4">
    <source>
        <dbReference type="Proteomes" id="UP000035086"/>
    </source>
</evidence>
<proteinExistence type="predicted"/>
<dbReference type="Proteomes" id="UP000035086">
    <property type="component" value="Chromosome"/>
</dbReference>
<keyword evidence="4" id="KW-1185">Reference proteome</keyword>
<dbReference type="SUPFAM" id="SSF55729">
    <property type="entry name" value="Acyl-CoA N-acyltransferases (Nat)"/>
    <property type="match status" value="1"/>
</dbReference>
<feature type="domain" description="N-acetyltransferase" evidence="1">
    <location>
        <begin position="6"/>
        <end position="168"/>
    </location>
</feature>
<dbReference type="EMBL" id="UGSJ01000001">
    <property type="protein sequence ID" value="SUA91973.1"/>
    <property type="molecule type" value="Genomic_DNA"/>
</dbReference>
<dbReference type="CDD" id="cd04301">
    <property type="entry name" value="NAT_SF"/>
    <property type="match status" value="1"/>
</dbReference>
<evidence type="ECO:0000313" key="5">
    <source>
        <dbReference type="Proteomes" id="UP000254589"/>
    </source>
</evidence>
<dbReference type="PROSITE" id="PS51186">
    <property type="entry name" value="GNAT"/>
    <property type="match status" value="1"/>
</dbReference>
<evidence type="ECO:0000259" key="1">
    <source>
        <dbReference type="PROSITE" id="PS51186"/>
    </source>
</evidence>
<sequence>MNTTAPTLRPIDRRQPDDVQRLQSVLEGAPGYSLIVEGKPPAPNAAVDVLDALPPGKDATDKFVYEVACDAQAIGCLEMVRHYPETGVAFIGLLLFREIYQGRGFGPQAVRFAEAVASHWQCHVLRLAVLDTNPRAFDFWKREGFVELLRKPAMGFAGRAIVMERLMPAVASNAG</sequence>
<reference evidence="2" key="2">
    <citation type="submission" date="2016-11" db="EMBL/GenBank/DDBJ databases">
        <title>Complete Genome Sequencing of Pandoraea pulmonicola DSM 16583.</title>
        <authorList>
            <person name="Chan K.-G."/>
        </authorList>
    </citation>
    <scope>NUCLEOTIDE SEQUENCE</scope>
    <source>
        <strain evidence="2">DSM 16583</strain>
    </source>
</reference>
<dbReference type="AlphaFoldDB" id="A0AAJ5D1N6"/>
<evidence type="ECO:0000313" key="3">
    <source>
        <dbReference type="EMBL" id="SUA91973.1"/>
    </source>
</evidence>
<dbReference type="RefSeq" id="WP_052266762.1">
    <property type="nucleotide sequence ID" value="NZ_CP010310.2"/>
</dbReference>
<dbReference type="Proteomes" id="UP000254589">
    <property type="component" value="Unassembled WGS sequence"/>
</dbReference>
<dbReference type="InterPro" id="IPR000182">
    <property type="entry name" value="GNAT_dom"/>
</dbReference>
<dbReference type="KEGG" id="ppul:RO07_03935"/>
<organism evidence="3 5">
    <name type="scientific">Pandoraea pulmonicola</name>
    <dbReference type="NCBI Taxonomy" id="93221"/>
    <lineage>
        <taxon>Bacteria</taxon>
        <taxon>Pseudomonadati</taxon>
        <taxon>Pseudomonadota</taxon>
        <taxon>Betaproteobacteria</taxon>
        <taxon>Burkholderiales</taxon>
        <taxon>Burkholderiaceae</taxon>
        <taxon>Pandoraea</taxon>
    </lineage>
</organism>
<dbReference type="Pfam" id="PF00583">
    <property type="entry name" value="Acetyltransf_1"/>
    <property type="match status" value="1"/>
</dbReference>
<reference evidence="4" key="1">
    <citation type="submission" date="2014-12" db="EMBL/GenBank/DDBJ databases">
        <title>Complete Genome Sequencing of Pandoraea pulmonicola DSM 16583.</title>
        <authorList>
            <person name="Chan K.-G."/>
        </authorList>
    </citation>
    <scope>NUCLEOTIDE SEQUENCE [LARGE SCALE GENOMIC DNA]</scope>
    <source>
        <strain evidence="4">DSM 16583</strain>
    </source>
</reference>